<evidence type="ECO:0000313" key="2">
    <source>
        <dbReference type="EMBL" id="KJB06166.1"/>
    </source>
</evidence>
<feature type="chain" id="PRO_5002260889" evidence="1">
    <location>
        <begin position="25"/>
        <end position="103"/>
    </location>
</feature>
<reference evidence="2 3" key="1">
    <citation type="journal article" date="2012" name="Nature">
        <title>Repeated polyploidization of Gossypium genomes and the evolution of spinnable cotton fibres.</title>
        <authorList>
            <person name="Paterson A.H."/>
            <person name="Wendel J.F."/>
            <person name="Gundlach H."/>
            <person name="Guo H."/>
            <person name="Jenkins J."/>
            <person name="Jin D."/>
            <person name="Llewellyn D."/>
            <person name="Showmaker K.C."/>
            <person name="Shu S."/>
            <person name="Udall J."/>
            <person name="Yoo M.J."/>
            <person name="Byers R."/>
            <person name="Chen W."/>
            <person name="Doron-Faigenboim A."/>
            <person name="Duke M.V."/>
            <person name="Gong L."/>
            <person name="Grimwood J."/>
            <person name="Grover C."/>
            <person name="Grupp K."/>
            <person name="Hu G."/>
            <person name="Lee T.H."/>
            <person name="Li J."/>
            <person name="Lin L."/>
            <person name="Liu T."/>
            <person name="Marler B.S."/>
            <person name="Page J.T."/>
            <person name="Roberts A.W."/>
            <person name="Romanel E."/>
            <person name="Sanders W.S."/>
            <person name="Szadkowski E."/>
            <person name="Tan X."/>
            <person name="Tang H."/>
            <person name="Xu C."/>
            <person name="Wang J."/>
            <person name="Wang Z."/>
            <person name="Zhang D."/>
            <person name="Zhang L."/>
            <person name="Ashrafi H."/>
            <person name="Bedon F."/>
            <person name="Bowers J.E."/>
            <person name="Brubaker C.L."/>
            <person name="Chee P.W."/>
            <person name="Das S."/>
            <person name="Gingle A.R."/>
            <person name="Haigler C.H."/>
            <person name="Harker D."/>
            <person name="Hoffmann L.V."/>
            <person name="Hovav R."/>
            <person name="Jones D.C."/>
            <person name="Lemke C."/>
            <person name="Mansoor S."/>
            <person name="ur Rahman M."/>
            <person name="Rainville L.N."/>
            <person name="Rambani A."/>
            <person name="Reddy U.K."/>
            <person name="Rong J.K."/>
            <person name="Saranga Y."/>
            <person name="Scheffler B.E."/>
            <person name="Scheffler J.A."/>
            <person name="Stelly D.M."/>
            <person name="Triplett B.A."/>
            <person name="Van Deynze A."/>
            <person name="Vaslin M.F."/>
            <person name="Waghmare V.N."/>
            <person name="Walford S.A."/>
            <person name="Wright R.J."/>
            <person name="Zaki E.A."/>
            <person name="Zhang T."/>
            <person name="Dennis E.S."/>
            <person name="Mayer K.F."/>
            <person name="Peterson D.G."/>
            <person name="Rokhsar D.S."/>
            <person name="Wang X."/>
            <person name="Schmutz J."/>
        </authorList>
    </citation>
    <scope>NUCLEOTIDE SEQUENCE [LARGE SCALE GENOMIC DNA]</scope>
</reference>
<sequence>MKAFLMAIILLVFTLLTFTAPASARSLAIHSKIKLIYTKILLNISQHMLIKEKKVAIHCQSQRRVTGVLGFVVSVFAWDIDMNKVKLLPVYLVLQAPIILYKR</sequence>
<keyword evidence="1" id="KW-0732">Signal</keyword>
<name>A0A0D2PQB6_GOSRA</name>
<evidence type="ECO:0000313" key="3">
    <source>
        <dbReference type="Proteomes" id="UP000032304"/>
    </source>
</evidence>
<dbReference type="Proteomes" id="UP000032304">
    <property type="component" value="Chromosome 1"/>
</dbReference>
<feature type="signal peptide" evidence="1">
    <location>
        <begin position="1"/>
        <end position="24"/>
    </location>
</feature>
<protein>
    <submittedName>
        <fullName evidence="2">Uncharacterized protein</fullName>
    </submittedName>
</protein>
<organism evidence="2 3">
    <name type="scientific">Gossypium raimondii</name>
    <name type="common">Peruvian cotton</name>
    <name type="synonym">Gossypium klotzschianum subsp. raimondii</name>
    <dbReference type="NCBI Taxonomy" id="29730"/>
    <lineage>
        <taxon>Eukaryota</taxon>
        <taxon>Viridiplantae</taxon>
        <taxon>Streptophyta</taxon>
        <taxon>Embryophyta</taxon>
        <taxon>Tracheophyta</taxon>
        <taxon>Spermatophyta</taxon>
        <taxon>Magnoliopsida</taxon>
        <taxon>eudicotyledons</taxon>
        <taxon>Gunneridae</taxon>
        <taxon>Pentapetalae</taxon>
        <taxon>rosids</taxon>
        <taxon>malvids</taxon>
        <taxon>Malvales</taxon>
        <taxon>Malvaceae</taxon>
        <taxon>Malvoideae</taxon>
        <taxon>Gossypium</taxon>
    </lineage>
</organism>
<gene>
    <name evidence="2" type="ORF">B456_001G124700</name>
</gene>
<dbReference type="AlphaFoldDB" id="A0A0D2PQB6"/>
<evidence type="ECO:0000256" key="1">
    <source>
        <dbReference type="SAM" id="SignalP"/>
    </source>
</evidence>
<dbReference type="Gramene" id="KJB06166">
    <property type="protein sequence ID" value="KJB06166"/>
    <property type="gene ID" value="B456_001G124700"/>
</dbReference>
<dbReference type="EMBL" id="CM001740">
    <property type="protein sequence ID" value="KJB06166.1"/>
    <property type="molecule type" value="Genomic_DNA"/>
</dbReference>
<keyword evidence="3" id="KW-1185">Reference proteome</keyword>
<accession>A0A0D2PQB6</accession>
<proteinExistence type="predicted"/>